<proteinExistence type="inferred from homology"/>
<dbReference type="GO" id="GO:0005524">
    <property type="term" value="F:ATP binding"/>
    <property type="evidence" value="ECO:0007669"/>
    <property type="project" value="UniProtKB-UniRule"/>
</dbReference>
<feature type="region of interest" description="Disordered" evidence="21">
    <location>
        <begin position="1"/>
        <end position="57"/>
    </location>
</feature>
<protein>
    <recommendedName>
        <fullName evidence="20">Phospholipid-transporting ATPase</fullName>
        <ecNumber evidence="20">7.6.2.1</ecNumber>
    </recommendedName>
</protein>
<dbReference type="NCBIfam" id="TIGR01494">
    <property type="entry name" value="ATPase_P-type"/>
    <property type="match status" value="1"/>
</dbReference>
<evidence type="ECO:0000256" key="15">
    <source>
        <dbReference type="ARBA" id="ARBA00034036"/>
    </source>
</evidence>
<dbReference type="InterPro" id="IPR032631">
    <property type="entry name" value="P-type_ATPase_N"/>
</dbReference>
<dbReference type="SUPFAM" id="SSF81653">
    <property type="entry name" value="Calcium ATPase, transduction domain A"/>
    <property type="match status" value="1"/>
</dbReference>
<feature type="transmembrane region" description="Helical" evidence="20">
    <location>
        <begin position="361"/>
        <end position="377"/>
    </location>
</feature>
<evidence type="ECO:0000256" key="11">
    <source>
        <dbReference type="ARBA" id="ARBA00022989"/>
    </source>
</evidence>
<evidence type="ECO:0000259" key="22">
    <source>
        <dbReference type="Pfam" id="PF00122"/>
    </source>
</evidence>
<dbReference type="PANTHER" id="PTHR24092">
    <property type="entry name" value="PROBABLE PHOSPHOLIPID-TRANSPORTING ATPASE"/>
    <property type="match status" value="1"/>
</dbReference>
<feature type="domain" description="P-type ATPase A" evidence="22">
    <location>
        <begin position="440"/>
        <end position="486"/>
    </location>
</feature>
<dbReference type="EC" id="7.6.2.1" evidence="20"/>
<evidence type="ECO:0000256" key="20">
    <source>
        <dbReference type="RuleBase" id="RU362033"/>
    </source>
</evidence>
<dbReference type="NCBIfam" id="TIGR01652">
    <property type="entry name" value="ATPase-Plipid"/>
    <property type="match status" value="1"/>
</dbReference>
<keyword evidence="7 18" id="KW-0547">Nucleotide-binding</keyword>
<evidence type="ECO:0000256" key="6">
    <source>
        <dbReference type="ARBA" id="ARBA00022723"/>
    </source>
</evidence>
<feature type="transmembrane region" description="Helical" evidence="20">
    <location>
        <begin position="1317"/>
        <end position="1338"/>
    </location>
</feature>
<comment type="catalytic activity">
    <reaction evidence="16">
        <text>Na(+)(in) + ATP + H2O = Na(+)(out) + ADP + phosphate + H(+)</text>
        <dbReference type="Rhea" id="RHEA:14633"/>
        <dbReference type="ChEBI" id="CHEBI:15377"/>
        <dbReference type="ChEBI" id="CHEBI:15378"/>
        <dbReference type="ChEBI" id="CHEBI:29101"/>
        <dbReference type="ChEBI" id="CHEBI:30616"/>
        <dbReference type="ChEBI" id="CHEBI:43474"/>
        <dbReference type="ChEBI" id="CHEBI:456216"/>
        <dbReference type="EC" id="7.2.2.3"/>
    </reaction>
    <physiologicalReaction direction="left-to-right" evidence="16">
        <dbReference type="Rhea" id="RHEA:14634"/>
    </physiologicalReaction>
</comment>
<dbReference type="SUPFAM" id="SSF81665">
    <property type="entry name" value="Calcium ATPase, transmembrane domain M"/>
    <property type="match status" value="1"/>
</dbReference>
<evidence type="ECO:0000256" key="3">
    <source>
        <dbReference type="ARBA" id="ARBA00008109"/>
    </source>
</evidence>
<keyword evidence="9 19" id="KW-0460">Magnesium</keyword>
<evidence type="ECO:0000256" key="19">
    <source>
        <dbReference type="PIRSR" id="PIRSR606539-3"/>
    </source>
</evidence>
<dbReference type="Gene3D" id="2.70.150.10">
    <property type="entry name" value="Calcium-transporting ATPase, cytoplasmic transduction domain A"/>
    <property type="match status" value="1"/>
</dbReference>
<evidence type="ECO:0000256" key="10">
    <source>
        <dbReference type="ARBA" id="ARBA00022967"/>
    </source>
</evidence>
<feature type="binding site" evidence="19">
    <location>
        <position position="728"/>
    </location>
    <ligand>
        <name>Mg(2+)</name>
        <dbReference type="ChEBI" id="CHEBI:18420"/>
    </ligand>
</feature>
<feature type="binding site" evidence="18">
    <location>
        <position position="1264"/>
    </location>
    <ligand>
        <name>ATP</name>
        <dbReference type="ChEBI" id="CHEBI:30616"/>
    </ligand>
</feature>
<dbReference type="HOGENOM" id="CLU_000846_3_3_1"/>
<name>F0WH76_9STRA</name>
<feature type="compositionally biased region" description="Basic and acidic residues" evidence="21">
    <location>
        <begin position="30"/>
        <end position="47"/>
    </location>
</feature>
<keyword evidence="14" id="KW-0406">Ion transport</keyword>
<feature type="region of interest" description="Disordered" evidence="21">
    <location>
        <begin position="297"/>
        <end position="330"/>
    </location>
</feature>
<dbReference type="InterPro" id="IPR006539">
    <property type="entry name" value="P-type_ATPase_IV"/>
</dbReference>
<evidence type="ECO:0000259" key="24">
    <source>
        <dbReference type="Pfam" id="PF16212"/>
    </source>
</evidence>
<keyword evidence="6 19" id="KW-0479">Metal-binding</keyword>
<feature type="transmembrane region" description="Helical" evidence="20">
    <location>
        <begin position="1344"/>
        <end position="1370"/>
    </location>
</feature>
<feature type="compositionally biased region" description="Polar residues" evidence="21">
    <location>
        <begin position="1"/>
        <end position="20"/>
    </location>
</feature>
<organism evidence="25">
    <name type="scientific">Albugo laibachii Nc14</name>
    <dbReference type="NCBI Taxonomy" id="890382"/>
    <lineage>
        <taxon>Eukaryota</taxon>
        <taxon>Sar</taxon>
        <taxon>Stramenopiles</taxon>
        <taxon>Oomycota</taxon>
        <taxon>Peronosporomycetes</taxon>
        <taxon>Albuginales</taxon>
        <taxon>Albuginaceae</taxon>
        <taxon>Albugo</taxon>
    </lineage>
</organism>
<dbReference type="PROSITE" id="PS00154">
    <property type="entry name" value="ATPASE_E1_E2"/>
    <property type="match status" value="1"/>
</dbReference>
<feature type="binding site" evidence="18">
    <location>
        <position position="1026"/>
    </location>
    <ligand>
        <name>ATP</name>
        <dbReference type="ChEBI" id="CHEBI:30616"/>
    </ligand>
</feature>
<evidence type="ECO:0000256" key="4">
    <source>
        <dbReference type="ARBA" id="ARBA00022553"/>
    </source>
</evidence>
<feature type="binding site" evidence="18">
    <location>
        <position position="846"/>
    </location>
    <ligand>
        <name>ATP</name>
        <dbReference type="ChEBI" id="CHEBI:30616"/>
    </ligand>
</feature>
<reference evidence="25" key="1">
    <citation type="journal article" date="2011" name="PLoS Biol.">
        <title>Gene gain and loss during evolution of obligate parasitism in the white rust pathogen of Arabidopsis thaliana.</title>
        <authorList>
            <person name="Kemen E."/>
            <person name="Gardiner A."/>
            <person name="Schultz-Larsen T."/>
            <person name="Kemen A.C."/>
            <person name="Balmuth A.L."/>
            <person name="Robert-Seilaniantz A."/>
            <person name="Bailey K."/>
            <person name="Holub E."/>
            <person name="Studholme D.J."/>
            <person name="Maclean D."/>
            <person name="Jones J.D."/>
        </authorList>
    </citation>
    <scope>NUCLEOTIDE SEQUENCE</scope>
</reference>
<feature type="binding site" evidence="18">
    <location>
        <position position="887"/>
    </location>
    <ligand>
        <name>ATP</name>
        <dbReference type="ChEBI" id="CHEBI:30616"/>
    </ligand>
</feature>
<keyword evidence="12" id="KW-0915">Sodium</keyword>
<dbReference type="InterPro" id="IPR059000">
    <property type="entry name" value="ATPase_P-type_domA"/>
</dbReference>
<keyword evidence="11 20" id="KW-1133">Transmembrane helix</keyword>
<feature type="compositionally biased region" description="Basic and acidic residues" evidence="21">
    <location>
        <begin position="1140"/>
        <end position="1152"/>
    </location>
</feature>
<dbReference type="GO" id="GO:0008554">
    <property type="term" value="F:P-type sodium transporter activity"/>
    <property type="evidence" value="ECO:0007669"/>
    <property type="project" value="UniProtKB-EC"/>
</dbReference>
<feature type="transmembrane region" description="Helical" evidence="20">
    <location>
        <begin position="1477"/>
        <end position="1502"/>
    </location>
</feature>
<evidence type="ECO:0000256" key="1">
    <source>
        <dbReference type="ARBA" id="ARBA00004141"/>
    </source>
</evidence>
<dbReference type="GO" id="GO:0005886">
    <property type="term" value="C:plasma membrane"/>
    <property type="evidence" value="ECO:0007669"/>
    <property type="project" value="TreeGrafter"/>
</dbReference>
<feature type="region of interest" description="Disordered" evidence="21">
    <location>
        <begin position="1110"/>
        <end position="1152"/>
    </location>
</feature>
<feature type="active site" description="4-aspartylphosphate intermediate" evidence="17">
    <location>
        <position position="726"/>
    </location>
</feature>
<feature type="domain" description="P-type ATPase C-terminal" evidence="24">
    <location>
        <begin position="1286"/>
        <end position="1552"/>
    </location>
</feature>
<dbReference type="InterPro" id="IPR018303">
    <property type="entry name" value="ATPase_P-typ_P_site"/>
</dbReference>
<keyword evidence="14" id="KW-0813">Transport</keyword>
<feature type="binding site" evidence="18">
    <location>
        <position position="1263"/>
    </location>
    <ligand>
        <name>ATP</name>
        <dbReference type="ChEBI" id="CHEBI:30616"/>
    </ligand>
</feature>
<evidence type="ECO:0000313" key="25">
    <source>
        <dbReference type="EMBL" id="CCA20591.1"/>
    </source>
</evidence>
<keyword evidence="4" id="KW-0597">Phosphoprotein</keyword>
<dbReference type="InterPro" id="IPR008250">
    <property type="entry name" value="ATPase_P-typ_transduc_dom_A_sf"/>
</dbReference>
<feature type="binding site" evidence="18">
    <location>
        <position position="727"/>
    </location>
    <ligand>
        <name>ATP</name>
        <dbReference type="ChEBI" id="CHEBI:30616"/>
    </ligand>
</feature>
<dbReference type="PRINTS" id="PR00119">
    <property type="entry name" value="CATATPASE"/>
</dbReference>
<keyword evidence="10 20" id="KW-1278">Translocase</keyword>
<feature type="compositionally biased region" description="Polar residues" evidence="21">
    <location>
        <begin position="313"/>
        <end position="326"/>
    </location>
</feature>
<evidence type="ECO:0000256" key="2">
    <source>
        <dbReference type="ARBA" id="ARBA00004308"/>
    </source>
</evidence>
<dbReference type="InterPro" id="IPR032630">
    <property type="entry name" value="P_typ_ATPase_c"/>
</dbReference>
<feature type="binding site" evidence="18">
    <location>
        <position position="728"/>
    </location>
    <ligand>
        <name>ATP</name>
        <dbReference type="ChEBI" id="CHEBI:30616"/>
    </ligand>
</feature>
<dbReference type="InterPro" id="IPR023214">
    <property type="entry name" value="HAD_sf"/>
</dbReference>
<reference evidence="25" key="2">
    <citation type="submission" date="2011-02" db="EMBL/GenBank/DDBJ databases">
        <authorList>
            <person name="MacLean D."/>
        </authorList>
    </citation>
    <scope>NUCLEOTIDE SEQUENCE</scope>
</reference>
<comment type="subcellular location">
    <subcellularLocation>
        <location evidence="2">Endomembrane system</location>
    </subcellularLocation>
    <subcellularLocation>
        <location evidence="1 20">Membrane</location>
        <topology evidence="1 20">Multi-pass membrane protein</topology>
    </subcellularLocation>
</comment>
<comment type="catalytic activity">
    <reaction evidence="15 20">
        <text>ATP + H2O + phospholipidSide 1 = ADP + phosphate + phospholipidSide 2.</text>
        <dbReference type="EC" id="7.6.2.1"/>
    </reaction>
</comment>
<evidence type="ECO:0000256" key="5">
    <source>
        <dbReference type="ARBA" id="ARBA00022692"/>
    </source>
</evidence>
<feature type="binding site" evidence="18">
    <location>
        <position position="1025"/>
    </location>
    <ligand>
        <name>ATP</name>
        <dbReference type="ChEBI" id="CHEBI:30616"/>
    </ligand>
</feature>
<dbReference type="InterPro" id="IPR023299">
    <property type="entry name" value="ATPase_P-typ_cyto_dom_N"/>
</dbReference>
<evidence type="ECO:0000256" key="17">
    <source>
        <dbReference type="PIRSR" id="PIRSR606539-1"/>
    </source>
</evidence>
<dbReference type="SUPFAM" id="SSF81660">
    <property type="entry name" value="Metal cation-transporting ATPase, ATP-binding domain N"/>
    <property type="match status" value="1"/>
</dbReference>
<evidence type="ECO:0000256" key="18">
    <source>
        <dbReference type="PIRSR" id="PIRSR606539-2"/>
    </source>
</evidence>
<dbReference type="PANTHER" id="PTHR24092:SF216">
    <property type="entry name" value="P-TYPE PHOSPHOLIPID TRANSPORTER"/>
    <property type="match status" value="1"/>
</dbReference>
<keyword evidence="14" id="KW-0739">Sodium transport</keyword>
<keyword evidence="8 18" id="KW-0067">ATP-binding</keyword>
<dbReference type="InterPro" id="IPR001757">
    <property type="entry name" value="P_typ_ATPase"/>
</dbReference>
<dbReference type="GO" id="GO:0016887">
    <property type="term" value="F:ATP hydrolysis activity"/>
    <property type="evidence" value="ECO:0007669"/>
    <property type="project" value="InterPro"/>
</dbReference>
<feature type="binding site" evidence="18">
    <location>
        <position position="726"/>
    </location>
    <ligand>
        <name>ATP</name>
        <dbReference type="ChEBI" id="CHEBI:30616"/>
    </ligand>
</feature>
<feature type="binding site" evidence="19">
    <location>
        <position position="1264"/>
    </location>
    <ligand>
        <name>Mg(2+)</name>
        <dbReference type="ChEBI" id="CHEBI:18420"/>
    </ligand>
</feature>
<feature type="binding site" evidence="18">
    <location>
        <position position="1229"/>
    </location>
    <ligand>
        <name>ATP</name>
        <dbReference type="ChEBI" id="CHEBI:30616"/>
    </ligand>
</feature>
<feature type="binding site" evidence="18">
    <location>
        <position position="1235"/>
    </location>
    <ligand>
        <name>ATP</name>
        <dbReference type="ChEBI" id="CHEBI:30616"/>
    </ligand>
</feature>
<evidence type="ECO:0000256" key="13">
    <source>
        <dbReference type="ARBA" id="ARBA00023136"/>
    </source>
</evidence>
<feature type="binding site" evidence="18">
    <location>
        <position position="945"/>
    </location>
    <ligand>
        <name>ATP</name>
        <dbReference type="ChEBI" id="CHEBI:30616"/>
    </ligand>
</feature>
<feature type="transmembrane region" description="Helical" evidence="20">
    <location>
        <begin position="140"/>
        <end position="158"/>
    </location>
</feature>
<dbReference type="GO" id="GO:0140326">
    <property type="term" value="F:ATPase-coupled intramembrane lipid transporter activity"/>
    <property type="evidence" value="ECO:0007669"/>
    <property type="project" value="UniProtKB-EC"/>
</dbReference>
<dbReference type="Pfam" id="PF16209">
    <property type="entry name" value="PhoLip_ATPase_N"/>
    <property type="match status" value="1"/>
</dbReference>
<sequence length="1628" mass="182940">MTDLNLHNSPTCEAGSSTTPYHLETESEDGSGHRKDRTFSSKERRNENSNGIEVSKDRNDPCNIISLRYRADSMTDSALSEAEVKNTEDKVWGFFEQIFCFLKGLTIYQTRRRLKLIIVWQAGICTFRIIPILLGVSYRSTVPVVILYITLIFGWHGTKFLVPRFLLLYKIGMQVSLLIDAIWYLKGYNGKLTSVSEGTALLMQSLFSVILSFLNIGGLLYGWKLRRLVKIAESSREFDRAALATMVPPADAQLNSSFDGAFSRLTKSADQEEDEADHTASRRVIVVGCRESIDREEKSTLSRSLKSTEDDSTWQQPQENNSSESTKQQKHAVFPSNLVESSKYTLFNFPFVFLKMQFSRLANIYTTMVVMLCFFSFSPVSPISSLTPLLIVFATSAIKDFTEDLRRKKSDEQVNSRPAHLVRYDAEMREDSALLQIEATWKDIRVGDIVLLRDGEEVPADCILLATSRQDGRCYVETANLDGETNLKIRSVVPLTKHFLTAEDILQQHQLYVECDEPNKDLFSFDGVLKLNNRHENSCSRNSEIGRQGNTDNLNANDEKIASLNIDNLILRGSESRNATWTMGLVIYTGRDTKIMLNSSGVPLKRSSVEKSLDTMFVLVLLLLFGISIACTLGNNDWDLDPGTTSSLWYLGLGESNSYIFLSYVILFNNLIPLSMYVTMEGVRFVHARYIENDLEMYDATTDTPAQVRNSNINEDLGQIQYIFSDKTGTLTRNEMVFAKCTIAGLRYNDVDASVHGPADTGDIPGTKFTDQRLLARLNTNHSTKEHIHEFLLLLTICNTVIPEVSGTNCPESNDSIDQTSRVTDNVNTSPLGSHVIRYNAASPDELALVLAAKELEYVLAGRDGSLCHTSIQGRSMVFEILHVLEFNSDRKRMSVIARHPDGRIVLYCKGADDVIFDLLSKSQPQGVAHVTRGHLQEYASEGLRTLTAAMRTLPQEEYDRWRVLYREAEMSMHGRAAKISKVSAIIEVELTLLGATAIEDRLQEGAEECITSLRKAGIKFWVLTGDKKETAISIGMSSQVIDDDMDVIVLGQRDKVSLRSRLEELYVDLVDEKWGSDENASVTMVLVEAAKKAGQMLYELLHQAIVGRDQQTEQRRRRRRVRNREDKQNECEYNVQASRSDHHSTLGDKPDVGNEMFEEVYSLGMDHGLGDQVFEPQAQVGKSEEYQDEDVGYAMVIDGRTLSLVLDNDIKYLFLAVATQCKSVICCRCSPSQKAAVVKLVTEPTLMFSPGNISLAIGDGANDVPMIQAANVGVGISGKEGRQAVLSSDYSFAQFRFLKRLLLVHGNYSYKRISKLILFSFMKNVALSLSNFFLATYSMYSGVLMYFGIFFTLYNALFTTIPIVVIAMYNQDVSPAVLMQYPSLYVNGLRNRSFNWVTFFGWCGLGMWHAYAIYAITFFTNGFVVYYFGNDEHGPTKFGKEDVGLWACGVAAYTYLITASTAQVALMTSNWTKTNVIATVGTLVFYYLFAALFCNVHGWTGGEIYEIGTAYSTLNKLVTTSWFWFGLVLVTIVAVLPNYIAKTARVLFYPEPADLMREWNRLKRKRDAQDWKPSRETESPRLVRNATGFAFSNCPQEGEMVFSQRNGFSDRFSLPAKETLSSTSGAQ</sequence>
<dbReference type="Pfam" id="PF00122">
    <property type="entry name" value="E1-E2_ATPase"/>
    <property type="match status" value="1"/>
</dbReference>
<feature type="transmembrane region" description="Helical" evidence="20">
    <location>
        <begin position="615"/>
        <end position="638"/>
    </location>
</feature>
<dbReference type="GO" id="GO:0000287">
    <property type="term" value="F:magnesium ion binding"/>
    <property type="evidence" value="ECO:0007669"/>
    <property type="project" value="UniProtKB-UniRule"/>
</dbReference>
<evidence type="ECO:0000256" key="7">
    <source>
        <dbReference type="ARBA" id="ARBA00022741"/>
    </source>
</evidence>
<dbReference type="InterPro" id="IPR023298">
    <property type="entry name" value="ATPase_P-typ_TM_dom_sf"/>
</dbReference>
<dbReference type="Gene3D" id="3.40.1110.10">
    <property type="entry name" value="Calcium-transporting ATPase, cytoplasmic domain N"/>
    <property type="match status" value="1"/>
</dbReference>
<evidence type="ECO:0000256" key="8">
    <source>
        <dbReference type="ARBA" id="ARBA00022840"/>
    </source>
</evidence>
<evidence type="ECO:0000256" key="12">
    <source>
        <dbReference type="ARBA" id="ARBA00023053"/>
    </source>
</evidence>
<dbReference type="FunFam" id="3.40.1110.10:FF:000087">
    <property type="entry name" value="Phospholipid-transporting ATPase"/>
    <property type="match status" value="1"/>
</dbReference>
<dbReference type="Pfam" id="PF13246">
    <property type="entry name" value="Cation_ATPase"/>
    <property type="match status" value="1"/>
</dbReference>
<feature type="domain" description="P-type ATPase N-terminal" evidence="23">
    <location>
        <begin position="326"/>
        <end position="385"/>
    </location>
</feature>
<comment type="similarity">
    <text evidence="3 20">Belongs to the cation transport ATPase (P-type) (TC 3.A.3) family. Type IV subfamily.</text>
</comment>
<evidence type="ECO:0000256" key="16">
    <source>
        <dbReference type="ARBA" id="ARBA00049499"/>
    </source>
</evidence>
<evidence type="ECO:0000256" key="9">
    <source>
        <dbReference type="ARBA" id="ARBA00022842"/>
    </source>
</evidence>
<dbReference type="Gene3D" id="3.40.50.1000">
    <property type="entry name" value="HAD superfamily/HAD-like"/>
    <property type="match status" value="1"/>
</dbReference>
<dbReference type="SUPFAM" id="SSF56784">
    <property type="entry name" value="HAD-like"/>
    <property type="match status" value="1"/>
</dbReference>
<feature type="transmembrane region" description="Helical" evidence="20">
    <location>
        <begin position="1522"/>
        <end position="1542"/>
    </location>
</feature>
<dbReference type="Pfam" id="PF16212">
    <property type="entry name" value="PhoLip_ATPase_C"/>
    <property type="match status" value="1"/>
</dbReference>
<evidence type="ECO:0000256" key="14">
    <source>
        <dbReference type="ARBA" id="ARBA00023201"/>
    </source>
</evidence>
<feature type="transmembrane region" description="Helical" evidence="20">
    <location>
        <begin position="1400"/>
        <end position="1429"/>
    </location>
</feature>
<feature type="binding site" evidence="19">
    <location>
        <position position="726"/>
    </location>
    <ligand>
        <name>Mg(2+)</name>
        <dbReference type="ChEBI" id="CHEBI:18420"/>
    </ligand>
</feature>
<accession>F0WH76</accession>
<feature type="binding site" evidence="19">
    <location>
        <position position="1260"/>
    </location>
    <ligand>
        <name>Mg(2+)</name>
        <dbReference type="ChEBI" id="CHEBI:18420"/>
    </ligand>
</feature>
<dbReference type="InterPro" id="IPR036412">
    <property type="entry name" value="HAD-like_sf"/>
</dbReference>
<dbReference type="EMBL" id="FR824143">
    <property type="protein sequence ID" value="CCA20591.1"/>
    <property type="molecule type" value="Genomic_DNA"/>
</dbReference>
<dbReference type="GO" id="GO:0045332">
    <property type="term" value="P:phospholipid translocation"/>
    <property type="evidence" value="ECO:0007669"/>
    <property type="project" value="TreeGrafter"/>
</dbReference>
<gene>
    <name evidence="25" type="primary">AlNc14C98G5943</name>
    <name evidence="25" type="ORF">ALNC14_067340</name>
</gene>
<feature type="binding site" evidence="18">
    <location>
        <position position="1027"/>
    </location>
    <ligand>
        <name>ATP</name>
        <dbReference type="ChEBI" id="CHEBI:30616"/>
    </ligand>
</feature>
<feature type="transmembrane region" description="Helical" evidence="20">
    <location>
        <begin position="116"/>
        <end position="134"/>
    </location>
</feature>
<feature type="transmembrane region" description="Helical" evidence="20">
    <location>
        <begin position="1444"/>
        <end position="1465"/>
    </location>
</feature>
<feature type="binding site" evidence="18">
    <location>
        <position position="910"/>
    </location>
    <ligand>
        <name>ATP</name>
        <dbReference type="ChEBI" id="CHEBI:30616"/>
    </ligand>
</feature>
<evidence type="ECO:0000259" key="23">
    <source>
        <dbReference type="Pfam" id="PF16209"/>
    </source>
</evidence>
<comment type="cofactor">
    <cofactor evidence="19">
        <name>Mg(2+)</name>
        <dbReference type="ChEBI" id="CHEBI:18420"/>
    </cofactor>
</comment>
<feature type="transmembrane region" description="Helical" evidence="20">
    <location>
        <begin position="205"/>
        <end position="223"/>
    </location>
</feature>
<evidence type="ECO:0000256" key="21">
    <source>
        <dbReference type="SAM" id="MobiDB-lite"/>
    </source>
</evidence>
<keyword evidence="13 20" id="KW-0472">Membrane</keyword>
<feature type="transmembrane region" description="Helical" evidence="20">
    <location>
        <begin position="165"/>
        <end position="185"/>
    </location>
</feature>
<dbReference type="FunFam" id="3.40.50.1000:FF:000001">
    <property type="entry name" value="Phospholipid-transporting ATPase IC"/>
    <property type="match status" value="1"/>
</dbReference>
<keyword evidence="5 20" id="KW-0812">Transmembrane</keyword>